<evidence type="ECO:0000313" key="2">
    <source>
        <dbReference type="Proteomes" id="UP000790377"/>
    </source>
</evidence>
<dbReference type="EMBL" id="MU268183">
    <property type="protein sequence ID" value="KAH7905471.1"/>
    <property type="molecule type" value="Genomic_DNA"/>
</dbReference>
<comment type="caution">
    <text evidence="1">The sequence shown here is derived from an EMBL/GenBank/DDBJ whole genome shotgun (WGS) entry which is preliminary data.</text>
</comment>
<name>A0ACB7ZWK9_9AGAM</name>
<gene>
    <name evidence="1" type="ORF">BJ138DRAFT_1138264</name>
</gene>
<evidence type="ECO:0000313" key="1">
    <source>
        <dbReference type="EMBL" id="KAH7905471.1"/>
    </source>
</evidence>
<sequence>MAHPDDIRNTPWRSINTQLGTSDKDKWEDADADATHLTTLGETQLWPVYLYFGNESKYRQCKPSCNLSNHVPYFQKLPASFKDFICEHTNGKGASCGCTTHCQRELFQAQWEVLLDTDFLEAYEHGPVIQCCDGIRCRFYPQIFTYSVDYPEKILIATIRQLGGCPCPRCLVPMSQVAQLGCSSDRRQRIASQRSDSSRQRLVNTARSLIYNNFYGVDSTPIENLLKAQSWVPNSNIFSDRLAIFGFNVGLALLTHLLRILYRLVPMFGQSTIQRFKANTSELKNMAARNFEDLLQCAIPVFDGLLPHPQNAHVVQLLFTMAHWHGLAKLRMHSDLTLEILDTLTTMLGDQFRKFDTEVCSLYNTKEFDHEMNARTCRQAKAASHRTNNTNEKTQTSTGPSKANDANQPTVGKNQCREVKFNLKTYKFHALGDYVTCIRNFGTSDSYSTESGELEHCTGKARYDCTDRKTFVRQLMQIERRQARIRCIKNRLQKDSISSEVDAMATDPRVHHFIGRSEKLYKDVGHFLRSHAGDPAIQNYLPHLKSHLLQRKISKAGDSQSGHLLANDINQVLFQCNRIYKHNIARFNYTTYDVRRAQDVINPRTDHCNIMVLNDIDKEGSHYRYAKVLGIHHVNAVFVGCKYDTRHMDFLFAQTLDRIHFKPLHNVDAFGFINPDDVLRCVHIIPAFHRGMSHNDRVGMSPLAGDGADWHEYTINCFVDRDTLMRYHFGLGVGHVYSHIPSGPAFQSPAPRHTCNEPHVSSLPSQEDNGDQGFDSFDDDLDQMFAYHEDDNEP</sequence>
<keyword evidence="2" id="KW-1185">Reference proteome</keyword>
<accession>A0ACB7ZWK9</accession>
<organism evidence="1 2">
    <name type="scientific">Hygrophoropsis aurantiaca</name>
    <dbReference type="NCBI Taxonomy" id="72124"/>
    <lineage>
        <taxon>Eukaryota</taxon>
        <taxon>Fungi</taxon>
        <taxon>Dikarya</taxon>
        <taxon>Basidiomycota</taxon>
        <taxon>Agaricomycotina</taxon>
        <taxon>Agaricomycetes</taxon>
        <taxon>Agaricomycetidae</taxon>
        <taxon>Boletales</taxon>
        <taxon>Coniophorineae</taxon>
        <taxon>Hygrophoropsidaceae</taxon>
        <taxon>Hygrophoropsis</taxon>
    </lineage>
</organism>
<protein>
    <submittedName>
        <fullName evidence="1">Uncharacterized protein</fullName>
    </submittedName>
</protein>
<reference evidence="1" key="1">
    <citation type="journal article" date="2021" name="New Phytol.">
        <title>Evolutionary innovations through gain and loss of genes in the ectomycorrhizal Boletales.</title>
        <authorList>
            <person name="Wu G."/>
            <person name="Miyauchi S."/>
            <person name="Morin E."/>
            <person name="Kuo A."/>
            <person name="Drula E."/>
            <person name="Varga T."/>
            <person name="Kohler A."/>
            <person name="Feng B."/>
            <person name="Cao Y."/>
            <person name="Lipzen A."/>
            <person name="Daum C."/>
            <person name="Hundley H."/>
            <person name="Pangilinan J."/>
            <person name="Johnson J."/>
            <person name="Barry K."/>
            <person name="LaButti K."/>
            <person name="Ng V."/>
            <person name="Ahrendt S."/>
            <person name="Min B."/>
            <person name="Choi I.G."/>
            <person name="Park H."/>
            <person name="Plett J.M."/>
            <person name="Magnuson J."/>
            <person name="Spatafora J.W."/>
            <person name="Nagy L.G."/>
            <person name="Henrissat B."/>
            <person name="Grigoriev I.V."/>
            <person name="Yang Z.L."/>
            <person name="Xu J."/>
            <person name="Martin F.M."/>
        </authorList>
    </citation>
    <scope>NUCLEOTIDE SEQUENCE</scope>
    <source>
        <strain evidence="1">ATCC 28755</strain>
    </source>
</reference>
<dbReference type="Proteomes" id="UP000790377">
    <property type="component" value="Unassembled WGS sequence"/>
</dbReference>
<proteinExistence type="predicted"/>